<dbReference type="STRING" id="3988.B9S8M8"/>
<gene>
    <name evidence="2" type="ORF">RCOM_0602860</name>
</gene>
<organism evidence="2 3">
    <name type="scientific">Ricinus communis</name>
    <name type="common">Castor bean</name>
    <dbReference type="NCBI Taxonomy" id="3988"/>
    <lineage>
        <taxon>Eukaryota</taxon>
        <taxon>Viridiplantae</taxon>
        <taxon>Streptophyta</taxon>
        <taxon>Embryophyta</taxon>
        <taxon>Tracheophyta</taxon>
        <taxon>Spermatophyta</taxon>
        <taxon>Magnoliopsida</taxon>
        <taxon>eudicotyledons</taxon>
        <taxon>Gunneridae</taxon>
        <taxon>Pentapetalae</taxon>
        <taxon>rosids</taxon>
        <taxon>fabids</taxon>
        <taxon>Malpighiales</taxon>
        <taxon>Euphorbiaceae</taxon>
        <taxon>Acalyphoideae</taxon>
        <taxon>Acalypheae</taxon>
        <taxon>Ricinus</taxon>
    </lineage>
</organism>
<dbReference type="Pfam" id="PF12697">
    <property type="entry name" value="Abhydrolase_6"/>
    <property type="match status" value="1"/>
</dbReference>
<dbReference type="InterPro" id="IPR000073">
    <property type="entry name" value="AB_hydrolase_1"/>
</dbReference>
<evidence type="ECO:0000259" key="1">
    <source>
        <dbReference type="Pfam" id="PF12697"/>
    </source>
</evidence>
<proteinExistence type="predicted"/>
<dbReference type="Gene3D" id="3.40.50.1820">
    <property type="entry name" value="alpha/beta hydrolase"/>
    <property type="match status" value="1"/>
</dbReference>
<dbReference type="InterPro" id="IPR045889">
    <property type="entry name" value="MES/HNL"/>
</dbReference>
<dbReference type="EMBL" id="EQ973892">
    <property type="protein sequence ID" value="EEF40031.1"/>
    <property type="molecule type" value="Genomic_DNA"/>
</dbReference>
<keyword evidence="3" id="KW-1185">Reference proteome</keyword>
<reference evidence="3" key="1">
    <citation type="journal article" date="2010" name="Nat. Biotechnol.">
        <title>Draft genome sequence of the oilseed species Ricinus communis.</title>
        <authorList>
            <person name="Chan A.P."/>
            <person name="Crabtree J."/>
            <person name="Zhao Q."/>
            <person name="Lorenzi H."/>
            <person name="Orvis J."/>
            <person name="Puiu D."/>
            <person name="Melake-Berhan A."/>
            <person name="Jones K.M."/>
            <person name="Redman J."/>
            <person name="Chen G."/>
            <person name="Cahoon E.B."/>
            <person name="Gedil M."/>
            <person name="Stanke M."/>
            <person name="Haas B.J."/>
            <person name="Wortman J.R."/>
            <person name="Fraser-Liggett C.M."/>
            <person name="Ravel J."/>
            <person name="Rabinowicz P.D."/>
        </authorList>
    </citation>
    <scope>NUCLEOTIDE SEQUENCE [LARGE SCALE GENOMIC DNA]</scope>
    <source>
        <strain evidence="3">cv. Hale</strain>
    </source>
</reference>
<accession>B9S8M8</accession>
<protein>
    <recommendedName>
        <fullName evidence="1">AB hydrolase-1 domain-containing protein</fullName>
    </recommendedName>
</protein>
<dbReference type="InterPro" id="IPR029058">
    <property type="entry name" value="AB_hydrolase_fold"/>
</dbReference>
<dbReference type="SUPFAM" id="SSF53474">
    <property type="entry name" value="alpha/beta-Hydrolases"/>
    <property type="match status" value="1"/>
</dbReference>
<sequence length="118" mass="13888">MLIRPYPLFSDDAIEREVVFTKERYGSVPRVYVVCGQDNIVNEDLQRWVVQSNPPDWVKIIPDSDHMVMFSKPQEFCSCLEEIANKYMNYLFRVASGKSSMRSKFLLNLCIIFLRKDQ</sequence>
<evidence type="ECO:0000313" key="3">
    <source>
        <dbReference type="Proteomes" id="UP000008311"/>
    </source>
</evidence>
<evidence type="ECO:0000313" key="2">
    <source>
        <dbReference type="EMBL" id="EEF40031.1"/>
    </source>
</evidence>
<dbReference type="PANTHER" id="PTHR10992:SF1014">
    <property type="entry name" value="AB HYDROLASE-1 DOMAIN-CONTAINING PROTEIN"/>
    <property type="match status" value="1"/>
</dbReference>
<dbReference type="AlphaFoldDB" id="B9S8M8"/>
<feature type="domain" description="AB hydrolase-1" evidence="1">
    <location>
        <begin position="21"/>
        <end position="76"/>
    </location>
</feature>
<dbReference type="InParanoid" id="B9S8M8"/>
<dbReference type="Proteomes" id="UP000008311">
    <property type="component" value="Unassembled WGS sequence"/>
</dbReference>
<dbReference type="PANTHER" id="PTHR10992">
    <property type="entry name" value="METHYLESTERASE FAMILY MEMBER"/>
    <property type="match status" value="1"/>
</dbReference>
<name>B9S8M8_RICCO</name>